<dbReference type="EMBL" id="JBEXRX010000138">
    <property type="protein sequence ID" value="MEU0155944.1"/>
    <property type="molecule type" value="Genomic_DNA"/>
</dbReference>
<dbReference type="Gene3D" id="3.10.450.40">
    <property type="match status" value="1"/>
</dbReference>
<feature type="region of interest" description="Disordered" evidence="1">
    <location>
        <begin position="148"/>
        <end position="187"/>
    </location>
</feature>
<feature type="region of interest" description="Disordered" evidence="1">
    <location>
        <begin position="30"/>
        <end position="92"/>
    </location>
</feature>
<dbReference type="InterPro" id="IPR025711">
    <property type="entry name" value="PepSY"/>
</dbReference>
<name>A0ABV2VT21_9ACTN</name>
<proteinExistence type="predicted"/>
<gene>
    <name evidence="4" type="ORF">ABZ071_29430</name>
</gene>
<keyword evidence="5" id="KW-1185">Reference proteome</keyword>
<accession>A0ABV2VT21</accession>
<evidence type="ECO:0000313" key="4">
    <source>
        <dbReference type="EMBL" id="MEU0155944.1"/>
    </source>
</evidence>
<dbReference type="RefSeq" id="WP_355667494.1">
    <property type="nucleotide sequence ID" value="NZ_JBEXRX010000138.1"/>
</dbReference>
<evidence type="ECO:0000259" key="3">
    <source>
        <dbReference type="Pfam" id="PF03413"/>
    </source>
</evidence>
<reference evidence="4 5" key="1">
    <citation type="submission" date="2024-06" db="EMBL/GenBank/DDBJ databases">
        <title>The Natural Products Discovery Center: Release of the First 8490 Sequenced Strains for Exploring Actinobacteria Biosynthetic Diversity.</title>
        <authorList>
            <person name="Kalkreuter E."/>
            <person name="Kautsar S.A."/>
            <person name="Yang D."/>
            <person name="Bader C.D."/>
            <person name="Teijaro C.N."/>
            <person name="Fluegel L."/>
            <person name="Davis C.M."/>
            <person name="Simpson J.R."/>
            <person name="Lauterbach L."/>
            <person name="Steele A.D."/>
            <person name="Gui C."/>
            <person name="Meng S."/>
            <person name="Li G."/>
            <person name="Viehrig K."/>
            <person name="Ye F."/>
            <person name="Su P."/>
            <person name="Kiefer A.F."/>
            <person name="Nichols A."/>
            <person name="Cepeda A.J."/>
            <person name="Yan W."/>
            <person name="Fan B."/>
            <person name="Jiang Y."/>
            <person name="Adhikari A."/>
            <person name="Zheng C.-J."/>
            <person name="Schuster L."/>
            <person name="Cowan T.M."/>
            <person name="Smanski M.J."/>
            <person name="Chevrette M.G."/>
            <person name="De Carvalho L.P.S."/>
            <person name="Shen B."/>
        </authorList>
    </citation>
    <scope>NUCLEOTIDE SEQUENCE [LARGE SCALE GENOMIC DNA]</scope>
    <source>
        <strain evidence="4 5">NPDC006286</strain>
    </source>
</reference>
<feature type="domain" description="PepSY" evidence="3">
    <location>
        <begin position="96"/>
        <end position="147"/>
    </location>
</feature>
<dbReference type="Proteomes" id="UP001550348">
    <property type="component" value="Unassembled WGS sequence"/>
</dbReference>
<comment type="caution">
    <text evidence="4">The sequence shown here is derived from an EMBL/GenBank/DDBJ whole genome shotgun (WGS) entry which is preliminary data.</text>
</comment>
<dbReference type="Pfam" id="PF03413">
    <property type="entry name" value="PepSY"/>
    <property type="match status" value="1"/>
</dbReference>
<feature type="signal peptide" evidence="2">
    <location>
        <begin position="1"/>
        <end position="26"/>
    </location>
</feature>
<feature type="chain" id="PRO_5045532486" evidence="2">
    <location>
        <begin position="27"/>
        <end position="187"/>
    </location>
</feature>
<evidence type="ECO:0000256" key="2">
    <source>
        <dbReference type="SAM" id="SignalP"/>
    </source>
</evidence>
<evidence type="ECO:0000256" key="1">
    <source>
        <dbReference type="SAM" id="MobiDB-lite"/>
    </source>
</evidence>
<feature type="compositionally biased region" description="Low complexity" evidence="1">
    <location>
        <begin position="68"/>
        <end position="79"/>
    </location>
</feature>
<sequence>MMRRTSLVLAAMGGAAVLAITGAAISVTTADGSGPSTVPAAVSADDNPDRTGGSNRGAADDSPGPDDTATAGPARPGGASNTSGERGVVDGQRAGEVALARVGGGRIVEIEAETEHGRLAWSVKVARAGSTYEVKVDRGDGAVVEVEQRADGIRRTDDGRRTDDRYDDHGGDDRYDDHGGDRSGSDD</sequence>
<protein>
    <submittedName>
        <fullName evidence="4">PepSY domain-containing protein</fullName>
    </submittedName>
</protein>
<evidence type="ECO:0000313" key="5">
    <source>
        <dbReference type="Proteomes" id="UP001550348"/>
    </source>
</evidence>
<keyword evidence="2" id="KW-0732">Signal</keyword>
<organism evidence="4 5">
    <name type="scientific">Micromonospora fulviviridis</name>
    <dbReference type="NCBI Taxonomy" id="47860"/>
    <lineage>
        <taxon>Bacteria</taxon>
        <taxon>Bacillati</taxon>
        <taxon>Actinomycetota</taxon>
        <taxon>Actinomycetes</taxon>
        <taxon>Micromonosporales</taxon>
        <taxon>Micromonosporaceae</taxon>
        <taxon>Micromonospora</taxon>
    </lineage>
</organism>